<comment type="caution">
    <text evidence="3">The sequence shown here is derived from an EMBL/GenBank/DDBJ whole genome shotgun (WGS) entry which is preliminary data.</text>
</comment>
<dbReference type="InterPro" id="IPR051320">
    <property type="entry name" value="Viral_Replic_Matur_Polypro"/>
</dbReference>
<sequence>MEARIDKLEKAILSALEKTKQPTPAERNQVQVQADQESAYPYYGPPPEMEYPTQVNAAGSWNANDSWNPGKQRDALWRDHPNFRNPEGPQQWNNRSQGGNPNWSGGNHPNWSNRNQQENPANSYVPLHQRGFPGGNANHPQGNQGGQGPNAHYNHNQGSGGNFHPHQGPGYNSYHQHQGNFPHNQSSGFNQQGSGPYPPYPRQQNRPTDDLVGDLLNSQQHLQSNMQANNDVVHKLQDAHQEQKAAMDVLAKQLSQIATSINEMRGNDGQIPATVKMPDKANISQITLRSGKAYQGPSQLIDGGTVEAEKRSEGRLVQDDIQPGESRNPLPLMADPFFLEQEPEEKESEEDARKKDRKTSGETLVAARSSRQSLILAEGRQGRKKRTLLTSWRFLAKSDGKIVIGENVSAVIQKEKLPSKRNDPGMFTLPITLGGVRIEHAMCDLGASINVLPLSVYQRLIGARMVDTKVVIQLADRSCIHPEEVLENVIVQVHDFLYPADFHVIKMTEPESTGSSKVLLGRPFLRTAKTIINVFDGIIYLDYHGEKYTFSIDEAMKKPMDVENLHSVDVIAPLVQEYLEEEFLQEKFEGTGRHEEMEREVAGWCKDVQTQGLTDQEISAAILEFCQRPQAAGSSRFLQLASVKKMPEIEEPNMESMEKNPLPLEAKPEKKELKQLPPGLKYSYLGEDQTLPMIVNSKLTKGQEERLLEVLRRNQKAIGWTLLDLVGLSPDLCMHHIRLEEGAKAHRDPQRKLNPHMHEEVMKEILKLLSLGIIYSIPDSEWIYIDPEDQSKTTFTCPFRTYAYRRMPFRLCNAPGTFQRCMMSIFSDLLEECIEIFMDDFTVYEVSFETCLHHLDVVLERCQSKNLVLNYEKCHFKVTEGIVRGHVVSVKEIQVDQAKVDVIAKLPHPTNQKEIRGFLGHAGFYRRFIKDFAKIAYPLTRLLQNEVDFDFDDAYKEAFQLLEERLISAPIIRSPDWNLPFEIMPSKTTTPWRRKCYRWCTPLINSDLIYWGRGSSIGMITQGKEEEEIPDAFPEEHLYLTTMRPHLISWAHHVAQLDPTKSSQGAMKKNMEPWFAELANYLVTGELPFSTEVTRAQRMKIKSESKYYFWDDPYLWKMGTDQVIRRCIPDWEQ</sequence>
<dbReference type="PANTHER" id="PTHR33064:SF39">
    <property type="match status" value="1"/>
</dbReference>
<dbReference type="FunFam" id="3.30.70.270:FF:000020">
    <property type="entry name" value="Transposon Tf2-6 polyprotein-like Protein"/>
    <property type="match status" value="1"/>
</dbReference>
<feature type="domain" description="Reverse transcriptase" evidence="2">
    <location>
        <begin position="783"/>
        <end position="889"/>
    </location>
</feature>
<dbReference type="SUPFAM" id="SSF56672">
    <property type="entry name" value="DNA/RNA polymerases"/>
    <property type="match status" value="1"/>
</dbReference>
<dbReference type="Gene3D" id="3.30.70.270">
    <property type="match status" value="2"/>
</dbReference>
<feature type="compositionally biased region" description="Polar residues" evidence="1">
    <location>
        <begin position="173"/>
        <end position="194"/>
    </location>
</feature>
<reference evidence="3 4" key="1">
    <citation type="submission" date="2024-06" db="EMBL/GenBank/DDBJ databases">
        <title>A chromosome level genome sequence of Diviner's sage (Salvia divinorum).</title>
        <authorList>
            <person name="Ford S.A."/>
            <person name="Ro D.-K."/>
            <person name="Ness R.W."/>
            <person name="Phillips M.A."/>
        </authorList>
    </citation>
    <scope>NUCLEOTIDE SEQUENCE [LARGE SCALE GENOMIC DNA]</scope>
    <source>
        <strain evidence="3">SAF-2024a</strain>
        <tissue evidence="3">Leaf</tissue>
    </source>
</reference>
<evidence type="ECO:0000313" key="4">
    <source>
        <dbReference type="Proteomes" id="UP001567538"/>
    </source>
</evidence>
<dbReference type="EMBL" id="JBEAFC010000015">
    <property type="protein sequence ID" value="KAL1531292.1"/>
    <property type="molecule type" value="Genomic_DNA"/>
</dbReference>
<feature type="compositionally biased region" description="Acidic residues" evidence="1">
    <location>
        <begin position="341"/>
        <end position="350"/>
    </location>
</feature>
<feature type="compositionally biased region" description="Polar residues" evidence="1">
    <location>
        <begin position="53"/>
        <end position="69"/>
    </location>
</feature>
<evidence type="ECO:0000256" key="1">
    <source>
        <dbReference type="SAM" id="MobiDB-lite"/>
    </source>
</evidence>
<evidence type="ECO:0000313" key="3">
    <source>
        <dbReference type="EMBL" id="KAL1531292.1"/>
    </source>
</evidence>
<gene>
    <name evidence="3" type="ORF">AAHA92_33985</name>
</gene>
<dbReference type="CDD" id="cd01647">
    <property type="entry name" value="RT_LTR"/>
    <property type="match status" value="1"/>
</dbReference>
<feature type="compositionally biased region" description="Polar residues" evidence="1">
    <location>
        <begin position="26"/>
        <end position="36"/>
    </location>
</feature>
<feature type="region of interest" description="Disordered" evidence="1">
    <location>
        <begin position="309"/>
        <end position="366"/>
    </location>
</feature>
<dbReference type="Pfam" id="PF00078">
    <property type="entry name" value="RVT_1"/>
    <property type="match status" value="1"/>
</dbReference>
<dbReference type="Proteomes" id="UP001567538">
    <property type="component" value="Unassembled WGS sequence"/>
</dbReference>
<feature type="compositionally biased region" description="Basic and acidic residues" evidence="1">
    <location>
        <begin position="309"/>
        <end position="318"/>
    </location>
</feature>
<dbReference type="AlphaFoldDB" id="A0ABD1FHH3"/>
<dbReference type="InterPro" id="IPR043502">
    <property type="entry name" value="DNA/RNA_pol_sf"/>
</dbReference>
<organism evidence="3 4">
    <name type="scientific">Salvia divinorum</name>
    <name type="common">Maria pastora</name>
    <name type="synonym">Diviner's sage</name>
    <dbReference type="NCBI Taxonomy" id="28513"/>
    <lineage>
        <taxon>Eukaryota</taxon>
        <taxon>Viridiplantae</taxon>
        <taxon>Streptophyta</taxon>
        <taxon>Embryophyta</taxon>
        <taxon>Tracheophyta</taxon>
        <taxon>Spermatophyta</taxon>
        <taxon>Magnoliopsida</taxon>
        <taxon>eudicotyledons</taxon>
        <taxon>Gunneridae</taxon>
        <taxon>Pentapetalae</taxon>
        <taxon>asterids</taxon>
        <taxon>lamiids</taxon>
        <taxon>Lamiales</taxon>
        <taxon>Lamiaceae</taxon>
        <taxon>Nepetoideae</taxon>
        <taxon>Mentheae</taxon>
        <taxon>Salviinae</taxon>
        <taxon>Salvia</taxon>
        <taxon>Salvia subgen. Calosphace</taxon>
    </lineage>
</organism>
<proteinExistence type="predicted"/>
<dbReference type="Gene3D" id="3.10.10.10">
    <property type="entry name" value="HIV Type 1 Reverse Transcriptase, subunit A, domain 1"/>
    <property type="match status" value="2"/>
</dbReference>
<dbReference type="PANTHER" id="PTHR33064">
    <property type="entry name" value="POL PROTEIN"/>
    <property type="match status" value="1"/>
</dbReference>
<dbReference type="Gene3D" id="2.40.70.10">
    <property type="entry name" value="Acid Proteases"/>
    <property type="match status" value="1"/>
</dbReference>
<feature type="compositionally biased region" description="Basic and acidic residues" evidence="1">
    <location>
        <begin position="351"/>
        <end position="360"/>
    </location>
</feature>
<evidence type="ECO:0000259" key="2">
    <source>
        <dbReference type="Pfam" id="PF00078"/>
    </source>
</evidence>
<dbReference type="InterPro" id="IPR043128">
    <property type="entry name" value="Rev_trsase/Diguanyl_cyclase"/>
</dbReference>
<feature type="compositionally biased region" description="Polar residues" evidence="1">
    <location>
        <begin position="88"/>
        <end position="122"/>
    </location>
</feature>
<accession>A0ABD1FHH3</accession>
<feature type="compositionally biased region" description="Basic and acidic residues" evidence="1">
    <location>
        <begin position="71"/>
        <end position="82"/>
    </location>
</feature>
<feature type="region of interest" description="Disordered" evidence="1">
    <location>
        <begin position="16"/>
        <end position="212"/>
    </location>
</feature>
<protein>
    <recommendedName>
        <fullName evidence="2">Reverse transcriptase domain-containing protein</fullName>
    </recommendedName>
</protein>
<dbReference type="CDD" id="cd00303">
    <property type="entry name" value="retropepsin_like"/>
    <property type="match status" value="1"/>
</dbReference>
<dbReference type="InterPro" id="IPR021109">
    <property type="entry name" value="Peptidase_aspartic_dom_sf"/>
</dbReference>
<keyword evidence="4" id="KW-1185">Reference proteome</keyword>
<dbReference type="InterPro" id="IPR000477">
    <property type="entry name" value="RT_dom"/>
</dbReference>
<name>A0ABD1FHH3_SALDI</name>